<dbReference type="WBParaSite" id="nRc.2.0.1.t12280-RA">
    <property type="protein sequence ID" value="nRc.2.0.1.t12280-RA"/>
    <property type="gene ID" value="nRc.2.0.1.g12280"/>
</dbReference>
<evidence type="ECO:0000313" key="7">
    <source>
        <dbReference type="Proteomes" id="UP000887565"/>
    </source>
</evidence>
<keyword evidence="5" id="KW-0527">Neuropeptide</keyword>
<comment type="subcellular location">
    <subcellularLocation>
        <location evidence="1">Secreted</location>
    </subcellularLocation>
</comment>
<feature type="region of interest" description="Disordered" evidence="6">
    <location>
        <begin position="49"/>
        <end position="71"/>
    </location>
</feature>
<keyword evidence="3" id="KW-0964">Secreted</keyword>
<keyword evidence="4" id="KW-0027">Amidation</keyword>
<dbReference type="AlphaFoldDB" id="A0A915IDM0"/>
<dbReference type="GO" id="GO:0005576">
    <property type="term" value="C:extracellular region"/>
    <property type="evidence" value="ECO:0007669"/>
    <property type="project" value="UniProtKB-SubCell"/>
</dbReference>
<reference evidence="8" key="1">
    <citation type="submission" date="2022-11" db="UniProtKB">
        <authorList>
            <consortium name="WormBaseParasite"/>
        </authorList>
    </citation>
    <scope>IDENTIFICATION</scope>
</reference>
<evidence type="ECO:0000256" key="1">
    <source>
        <dbReference type="ARBA" id="ARBA00004613"/>
    </source>
</evidence>
<dbReference type="Pfam" id="PF01581">
    <property type="entry name" value="FARP"/>
    <property type="match status" value="2"/>
</dbReference>
<protein>
    <submittedName>
        <fullName evidence="8">Uncharacterized protein</fullName>
    </submittedName>
</protein>
<dbReference type="GO" id="GO:0007218">
    <property type="term" value="P:neuropeptide signaling pathway"/>
    <property type="evidence" value="ECO:0007669"/>
    <property type="project" value="UniProtKB-KW"/>
</dbReference>
<evidence type="ECO:0000256" key="6">
    <source>
        <dbReference type="SAM" id="MobiDB-lite"/>
    </source>
</evidence>
<accession>A0A915IDM0</accession>
<evidence type="ECO:0000313" key="8">
    <source>
        <dbReference type="WBParaSite" id="nRc.2.0.1.t12280-RA"/>
    </source>
</evidence>
<comment type="similarity">
    <text evidence="2">Belongs to the FARP (FMRFamide related peptide) family.</text>
</comment>
<dbReference type="InterPro" id="IPR002544">
    <property type="entry name" value="FMRFamid-related_peptide-like"/>
</dbReference>
<evidence type="ECO:0000256" key="2">
    <source>
        <dbReference type="ARBA" id="ARBA00006356"/>
    </source>
</evidence>
<keyword evidence="7" id="KW-1185">Reference proteome</keyword>
<name>A0A915IDM0_ROMCU</name>
<organism evidence="7 8">
    <name type="scientific">Romanomermis culicivorax</name>
    <name type="common">Nematode worm</name>
    <dbReference type="NCBI Taxonomy" id="13658"/>
    <lineage>
        <taxon>Eukaryota</taxon>
        <taxon>Metazoa</taxon>
        <taxon>Ecdysozoa</taxon>
        <taxon>Nematoda</taxon>
        <taxon>Enoplea</taxon>
        <taxon>Dorylaimia</taxon>
        <taxon>Mermithida</taxon>
        <taxon>Mermithoidea</taxon>
        <taxon>Mermithidae</taxon>
        <taxon>Romanomermis</taxon>
    </lineage>
</organism>
<evidence type="ECO:0000256" key="5">
    <source>
        <dbReference type="ARBA" id="ARBA00023320"/>
    </source>
</evidence>
<sequence>MVMQNNKSATTKHFFRPRAYFKNMKIQMVSLLLLILAAVFHGYGGQTTFDEDDKNDHRQPNDDLQSNKKSFAPTLRFGKRSDFLDIGRARPKWQRSSPFRTSNLGNDDEDVAGESSFDAKAFKRAGNKNAHLLRFGRRAPYGADNRDNVLLRFG</sequence>
<evidence type="ECO:0000256" key="4">
    <source>
        <dbReference type="ARBA" id="ARBA00022815"/>
    </source>
</evidence>
<proteinExistence type="inferred from homology"/>
<dbReference type="Proteomes" id="UP000887565">
    <property type="component" value="Unplaced"/>
</dbReference>
<evidence type="ECO:0000256" key="3">
    <source>
        <dbReference type="ARBA" id="ARBA00022525"/>
    </source>
</evidence>